<dbReference type="PANTHER" id="PTHR11141:SF0">
    <property type="entry name" value="PROTEIN TRANSPORT PROTEIN SEC23"/>
    <property type="match status" value="1"/>
</dbReference>
<dbReference type="SUPFAM" id="SSF81811">
    <property type="entry name" value="Helical domain of Sec23/24"/>
    <property type="match status" value="1"/>
</dbReference>
<feature type="domain" description="Sec23/Sec24 trunk" evidence="16">
    <location>
        <begin position="121"/>
        <end position="229"/>
    </location>
</feature>
<dbReference type="Gene3D" id="3.40.20.10">
    <property type="entry name" value="Severin"/>
    <property type="match status" value="1"/>
</dbReference>
<dbReference type="FunFam" id="3.40.20.10:FF:000003">
    <property type="entry name" value="Protein transport protein SEC23"/>
    <property type="match status" value="1"/>
</dbReference>
<dbReference type="Gene3D" id="1.20.120.730">
    <property type="entry name" value="Sec23/Sec24 helical domain"/>
    <property type="match status" value="1"/>
</dbReference>
<evidence type="ECO:0000256" key="14">
    <source>
        <dbReference type="SAM" id="MobiDB-lite"/>
    </source>
</evidence>
<dbReference type="Pfam" id="PF04811">
    <property type="entry name" value="Sec23_trunk"/>
    <property type="match status" value="2"/>
</dbReference>
<feature type="domain" description="Sec23/Sec24 trunk" evidence="16">
    <location>
        <begin position="18"/>
        <end position="94"/>
    </location>
</feature>
<dbReference type="GO" id="GO:0090110">
    <property type="term" value="P:COPII-coated vesicle cargo loading"/>
    <property type="evidence" value="ECO:0007669"/>
    <property type="project" value="TreeGrafter"/>
</dbReference>
<evidence type="ECO:0000313" key="20">
    <source>
        <dbReference type="Proteomes" id="UP001210925"/>
    </source>
</evidence>
<organism evidence="19 20">
    <name type="scientific">Boothiomyces macroporosus</name>
    <dbReference type="NCBI Taxonomy" id="261099"/>
    <lineage>
        <taxon>Eukaryota</taxon>
        <taxon>Fungi</taxon>
        <taxon>Fungi incertae sedis</taxon>
        <taxon>Chytridiomycota</taxon>
        <taxon>Chytridiomycota incertae sedis</taxon>
        <taxon>Chytridiomycetes</taxon>
        <taxon>Rhizophydiales</taxon>
        <taxon>Terramycetaceae</taxon>
        <taxon>Boothiomyces</taxon>
    </lineage>
</organism>
<evidence type="ECO:0000256" key="3">
    <source>
        <dbReference type="ARBA" id="ARBA00009210"/>
    </source>
</evidence>
<keyword evidence="10 13" id="KW-0653">Protein transport</keyword>
<dbReference type="GO" id="GO:0006886">
    <property type="term" value="P:intracellular protein transport"/>
    <property type="evidence" value="ECO:0007669"/>
    <property type="project" value="InterPro"/>
</dbReference>
<dbReference type="Pfam" id="PF00626">
    <property type="entry name" value="Gelsolin"/>
    <property type="match status" value="1"/>
</dbReference>
<comment type="subcellular location">
    <subcellularLocation>
        <location evidence="13">Cytoplasm</location>
    </subcellularLocation>
    <subcellularLocation>
        <location evidence="1 13">Cytoplasmic vesicle</location>
        <location evidence="1 13">COPII-coated vesicle membrane</location>
        <topology evidence="1 13">Peripheral membrane protein</topology>
        <orientation evidence="1 13">Cytoplasmic side</orientation>
    </subcellularLocation>
    <subcellularLocation>
        <location evidence="2 13">Endoplasmic reticulum membrane</location>
        <topology evidence="2 13">Peripheral membrane protein</topology>
        <orientation evidence="2 13">Cytoplasmic side</orientation>
    </subcellularLocation>
    <subcellularLocation>
        <location evidence="13">Golgi apparatus membrane</location>
        <topology evidence="13">Peripheral membrane protein</topology>
        <orientation evidence="13">Cytoplasmic side</orientation>
    </subcellularLocation>
</comment>
<feature type="domain" description="Sec23/Sec24 helical" evidence="17">
    <location>
        <begin position="357"/>
        <end position="455"/>
    </location>
</feature>
<feature type="region of interest" description="Disordered" evidence="14">
    <location>
        <begin position="97"/>
        <end position="117"/>
    </location>
</feature>
<evidence type="ECO:0000256" key="10">
    <source>
        <dbReference type="ARBA" id="ARBA00022927"/>
    </source>
</evidence>
<dbReference type="CDD" id="cd11287">
    <property type="entry name" value="Sec23_C"/>
    <property type="match status" value="1"/>
</dbReference>
<sequence length="603" mass="66881">MQDFLTMEYRLNKPPAGPPVFVFVVDTCLREEDLKSLKDSLIVSINLLPQNALVGLVTFGTMAQVHEIGFGDCPKSYVFRGSKEYTGKQIQEMLGLAGGPQRPQPFRQGPGAPPQQAPGYASSRILLFSGGAATEGPGMIVSPELREAIRSHHDLDKDTAKHWKKAQKFYDGLATRCTEKSISVDIFAGCLDQIGLMEMKNLVNSTNGFIVLADSFSSTVFKQSFTRLFNKDADGFLKLGFNATVEVQTSKELKVCGLIGPAISANKKGACVGETVYFEIGISGTNSWKLCGITPTTSVGIYFEVASQVQNFNPGTYGIIQLTTLYQHADGSHRLRVTTIPRVWQEPTNPTIAASFDQEAAAVLMTRIGVFKSEVDDGPDVMRWMDRMLIRVCQRFGTFVKDDPHSFQLAPNFSIYPQFMFHLRRSNFLHVFNNSPDETTYYRNVLNREDVNSSLIMIQPTLMSYSMEAPPQPVLLDSISILPNVCLLLDTYFQVLVWHGETIAAWRRAKYHEDPTYSAFKEMLQAPVDDANEILAERFPIPRYIECDQGGSQARFLLAKVNPTQTHANAGQYGAGAGQTIATDDVSLQVFMEHLKKLAVATS</sequence>
<evidence type="ECO:0000256" key="5">
    <source>
        <dbReference type="ARBA" id="ARBA00022448"/>
    </source>
</evidence>
<keyword evidence="11 13" id="KW-0472">Membrane</keyword>
<dbReference type="Pfam" id="PF08033">
    <property type="entry name" value="Sec23_BS"/>
    <property type="match status" value="1"/>
</dbReference>
<dbReference type="Proteomes" id="UP001210925">
    <property type="component" value="Unassembled WGS sequence"/>
</dbReference>
<keyword evidence="9 13" id="KW-0931">ER-Golgi transport</keyword>
<dbReference type="InterPro" id="IPR036180">
    <property type="entry name" value="Gelsolin-like_dom_sf"/>
</dbReference>
<evidence type="ECO:0000259" key="15">
    <source>
        <dbReference type="Pfam" id="PF00626"/>
    </source>
</evidence>
<evidence type="ECO:0000256" key="2">
    <source>
        <dbReference type="ARBA" id="ARBA00004397"/>
    </source>
</evidence>
<evidence type="ECO:0000256" key="13">
    <source>
        <dbReference type="RuleBase" id="RU365030"/>
    </source>
</evidence>
<dbReference type="InterPro" id="IPR006900">
    <property type="entry name" value="Sec23/24_helical_dom"/>
</dbReference>
<evidence type="ECO:0000313" key="19">
    <source>
        <dbReference type="EMBL" id="KAJ3261784.1"/>
    </source>
</evidence>
<dbReference type="GO" id="GO:0005096">
    <property type="term" value="F:GTPase activator activity"/>
    <property type="evidence" value="ECO:0007669"/>
    <property type="project" value="TreeGrafter"/>
</dbReference>
<keyword evidence="7 13" id="KW-0256">Endoplasmic reticulum</keyword>
<keyword evidence="8 13" id="KW-0862">Zinc</keyword>
<evidence type="ECO:0000259" key="18">
    <source>
        <dbReference type="Pfam" id="PF08033"/>
    </source>
</evidence>
<protein>
    <recommendedName>
        <fullName evidence="13">Protein transport protein SEC23</fullName>
    </recommendedName>
</protein>
<dbReference type="Pfam" id="PF04815">
    <property type="entry name" value="Sec23_helical"/>
    <property type="match status" value="1"/>
</dbReference>
<comment type="function">
    <text evidence="13">Component of the coat protein complex II (COPII) which promotes the formation of transport vesicles from the endoplasmic reticulum (ER). The coat has two main functions, the physical deformation of the endoplasmic reticulum membrane into vesicles and the selection of cargo molecules.</text>
</comment>
<reference evidence="19" key="1">
    <citation type="submission" date="2020-05" db="EMBL/GenBank/DDBJ databases">
        <title>Phylogenomic resolution of chytrid fungi.</title>
        <authorList>
            <person name="Stajich J.E."/>
            <person name="Amses K."/>
            <person name="Simmons R."/>
            <person name="Seto K."/>
            <person name="Myers J."/>
            <person name="Bonds A."/>
            <person name="Quandt C.A."/>
            <person name="Barry K."/>
            <person name="Liu P."/>
            <person name="Grigoriev I."/>
            <person name="Longcore J.E."/>
            <person name="James T.Y."/>
        </authorList>
    </citation>
    <scope>NUCLEOTIDE SEQUENCE</scope>
    <source>
        <strain evidence="19">PLAUS21</strain>
    </source>
</reference>
<evidence type="ECO:0000256" key="11">
    <source>
        <dbReference type="ARBA" id="ARBA00023136"/>
    </source>
</evidence>
<dbReference type="InterPro" id="IPR006896">
    <property type="entry name" value="Sec23/24_trunk_dom"/>
</dbReference>
<dbReference type="SUPFAM" id="SSF81995">
    <property type="entry name" value="beta-sandwich domain of Sec23/24"/>
    <property type="match status" value="1"/>
</dbReference>
<comment type="subunit">
    <text evidence="4">The COPII coat is composed of at least 5 proteins: the SEC23/24 complex, the SEC13/31 complex, and the protein SAR1.</text>
</comment>
<feature type="domain" description="Gelsolin-like" evidence="15">
    <location>
        <begin position="471"/>
        <end position="557"/>
    </location>
</feature>
<evidence type="ECO:0000256" key="9">
    <source>
        <dbReference type="ARBA" id="ARBA00022892"/>
    </source>
</evidence>
<dbReference type="EMBL" id="JADGKB010000004">
    <property type="protein sequence ID" value="KAJ3261784.1"/>
    <property type="molecule type" value="Genomic_DNA"/>
</dbReference>
<evidence type="ECO:0000256" key="7">
    <source>
        <dbReference type="ARBA" id="ARBA00022824"/>
    </source>
</evidence>
<evidence type="ECO:0000256" key="1">
    <source>
        <dbReference type="ARBA" id="ARBA00004299"/>
    </source>
</evidence>
<dbReference type="InterPro" id="IPR036175">
    <property type="entry name" value="Sec23/24_helical_dom_sf"/>
</dbReference>
<keyword evidence="13" id="KW-0333">Golgi apparatus</keyword>
<dbReference type="InterPro" id="IPR037550">
    <property type="entry name" value="Sec23_C"/>
</dbReference>
<gene>
    <name evidence="19" type="primary">SEC23</name>
    <name evidence="19" type="ORF">HK103_004735</name>
</gene>
<dbReference type="Gene3D" id="2.60.40.1670">
    <property type="entry name" value="beta-sandwich domain of Sec23/24"/>
    <property type="match status" value="1"/>
</dbReference>
<dbReference type="AlphaFoldDB" id="A0AAD5UMB2"/>
<evidence type="ECO:0000256" key="8">
    <source>
        <dbReference type="ARBA" id="ARBA00022833"/>
    </source>
</evidence>
<dbReference type="FunFam" id="1.20.120.730:FF:000005">
    <property type="entry name" value="Protein transport protein SEC23"/>
    <property type="match status" value="1"/>
</dbReference>
<keyword evidence="5 13" id="KW-0813">Transport</keyword>
<dbReference type="GO" id="GO:0070971">
    <property type="term" value="C:endoplasmic reticulum exit site"/>
    <property type="evidence" value="ECO:0007669"/>
    <property type="project" value="TreeGrafter"/>
</dbReference>
<name>A0AAD5UMB2_9FUNG</name>
<accession>A0AAD5UMB2</accession>
<dbReference type="InterPro" id="IPR037364">
    <property type="entry name" value="Sec23"/>
</dbReference>
<keyword evidence="6 13" id="KW-0479">Metal-binding</keyword>
<evidence type="ECO:0000256" key="6">
    <source>
        <dbReference type="ARBA" id="ARBA00022723"/>
    </source>
</evidence>
<comment type="caution">
    <text evidence="19">The sequence shown here is derived from an EMBL/GenBank/DDBJ whole genome shotgun (WGS) entry which is preliminary data.</text>
</comment>
<dbReference type="Gene3D" id="3.40.50.410">
    <property type="entry name" value="von Willebrand factor, type A domain"/>
    <property type="match status" value="2"/>
</dbReference>
<keyword evidence="13" id="KW-0963">Cytoplasm</keyword>
<evidence type="ECO:0000256" key="4">
    <source>
        <dbReference type="ARBA" id="ARBA00011845"/>
    </source>
</evidence>
<dbReference type="InterPro" id="IPR007123">
    <property type="entry name" value="Gelsolin-like_dom"/>
</dbReference>
<dbReference type="GO" id="GO:0005789">
    <property type="term" value="C:endoplasmic reticulum membrane"/>
    <property type="evidence" value="ECO:0007669"/>
    <property type="project" value="UniProtKB-SubCell"/>
</dbReference>
<keyword evidence="20" id="KW-1185">Reference proteome</keyword>
<dbReference type="InterPro" id="IPR036465">
    <property type="entry name" value="vWFA_dom_sf"/>
</dbReference>
<dbReference type="InterPro" id="IPR012990">
    <property type="entry name" value="Beta-sandwich_Sec23_24"/>
</dbReference>
<dbReference type="InterPro" id="IPR029006">
    <property type="entry name" value="ADF-H/Gelsolin-like_dom_sf"/>
</dbReference>
<evidence type="ECO:0000259" key="17">
    <source>
        <dbReference type="Pfam" id="PF04815"/>
    </source>
</evidence>
<dbReference type="SUPFAM" id="SSF82754">
    <property type="entry name" value="C-terminal, gelsolin-like domain of Sec23/24"/>
    <property type="match status" value="1"/>
</dbReference>
<dbReference type="GO" id="GO:0030127">
    <property type="term" value="C:COPII vesicle coat"/>
    <property type="evidence" value="ECO:0007669"/>
    <property type="project" value="InterPro"/>
</dbReference>
<feature type="domain" description="Sec23/Sec24 beta-sandwich" evidence="18">
    <location>
        <begin position="240"/>
        <end position="344"/>
    </location>
</feature>
<feature type="compositionally biased region" description="Low complexity" evidence="14">
    <location>
        <begin position="99"/>
        <end position="110"/>
    </location>
</feature>
<dbReference type="GO" id="GO:0000139">
    <property type="term" value="C:Golgi membrane"/>
    <property type="evidence" value="ECO:0007669"/>
    <property type="project" value="UniProtKB-SubCell"/>
</dbReference>
<proteinExistence type="inferred from homology"/>
<dbReference type="GO" id="GO:0046872">
    <property type="term" value="F:metal ion binding"/>
    <property type="evidence" value="ECO:0007669"/>
    <property type="project" value="UniProtKB-KW"/>
</dbReference>
<evidence type="ECO:0000259" key="16">
    <source>
        <dbReference type="Pfam" id="PF04811"/>
    </source>
</evidence>
<dbReference type="PANTHER" id="PTHR11141">
    <property type="entry name" value="PROTEIN TRANSPORT PROTEIN SEC23"/>
    <property type="match status" value="1"/>
</dbReference>
<comment type="similarity">
    <text evidence="3 13">Belongs to the SEC23/SEC24 family. SEC23 subfamily.</text>
</comment>
<keyword evidence="12 13" id="KW-0968">Cytoplasmic vesicle</keyword>
<dbReference type="SUPFAM" id="SSF53300">
    <property type="entry name" value="vWA-like"/>
    <property type="match status" value="1"/>
</dbReference>
<evidence type="ECO:0000256" key="12">
    <source>
        <dbReference type="ARBA" id="ARBA00023329"/>
    </source>
</evidence>